<name>A1WSZ4_HALHL</name>
<gene>
    <name evidence="2" type="ordered locus">Hhal_0011</name>
</gene>
<accession>A1WSZ4</accession>
<dbReference type="SUPFAM" id="SSF52540">
    <property type="entry name" value="P-loop containing nucleoside triphosphate hydrolases"/>
    <property type="match status" value="1"/>
</dbReference>
<dbReference type="HOGENOM" id="CLU_068199_2_1_6"/>
<dbReference type="NCBIfam" id="TIGR00176">
    <property type="entry name" value="mobB"/>
    <property type="match status" value="1"/>
</dbReference>
<dbReference type="CDD" id="cd03116">
    <property type="entry name" value="MobB"/>
    <property type="match status" value="1"/>
</dbReference>
<keyword evidence="3" id="KW-1185">Reference proteome</keyword>
<reference evidence="2 3" key="2">
    <citation type="journal article" date="2013" name="Stand. Genomic Sci.">
        <title>Complete genome sequence of Halorhodospira halophila SL1.</title>
        <authorList>
            <person name="Challacombe J.F."/>
            <person name="Majid S."/>
            <person name="Deole R."/>
            <person name="Brettin T.S."/>
            <person name="Bruce D."/>
            <person name="Delano S.F."/>
            <person name="Detter J.C."/>
            <person name="Gleasner C.D."/>
            <person name="Han C.S."/>
            <person name="Misra M."/>
            <person name="Reitenga K.G."/>
            <person name="Mikhailova N."/>
            <person name="Woyke T."/>
            <person name="Pitluck S."/>
            <person name="Nolan M."/>
            <person name="Land M.L."/>
            <person name="Saunders E."/>
            <person name="Tapia R."/>
            <person name="Lapidus A."/>
            <person name="Ivanova N."/>
            <person name="Hoff W.D."/>
        </authorList>
    </citation>
    <scope>NUCLEOTIDE SEQUENCE [LARGE SCALE GENOMIC DNA]</scope>
    <source>
        <strain evidence="3">DSM 244 / SL1</strain>
    </source>
</reference>
<dbReference type="PANTHER" id="PTHR40072:SF1">
    <property type="entry name" value="MOLYBDOPTERIN-GUANINE DINUCLEOTIDE BIOSYNTHESIS ADAPTER PROTEIN"/>
    <property type="match status" value="1"/>
</dbReference>
<reference evidence="3" key="1">
    <citation type="submission" date="2006-12" db="EMBL/GenBank/DDBJ databases">
        <title>Complete sequence of Halorhodospira halophila SL1.</title>
        <authorList>
            <consortium name="US DOE Joint Genome Institute"/>
            <person name="Copeland A."/>
            <person name="Lucas S."/>
            <person name="Lapidus A."/>
            <person name="Barry K."/>
            <person name="Detter J.C."/>
            <person name="Glavina del Rio T."/>
            <person name="Hammon N."/>
            <person name="Israni S."/>
            <person name="Dalin E."/>
            <person name="Tice H."/>
            <person name="Pitluck S."/>
            <person name="Saunders E."/>
            <person name="Brettin T."/>
            <person name="Bruce D."/>
            <person name="Han C."/>
            <person name="Tapia R."/>
            <person name="Schmutz J."/>
            <person name="Larimer F."/>
            <person name="Land M."/>
            <person name="Hauser L."/>
            <person name="Kyrpides N."/>
            <person name="Mikhailova N."/>
            <person name="Hoff W."/>
            <person name="Richardson P."/>
        </authorList>
    </citation>
    <scope>NUCLEOTIDE SEQUENCE [LARGE SCALE GENOMIC DNA]</scope>
    <source>
        <strain evidence="3">DSM 244 / SL1</strain>
    </source>
</reference>
<dbReference type="AlphaFoldDB" id="A1WSZ4"/>
<dbReference type="Gene3D" id="3.40.50.300">
    <property type="entry name" value="P-loop containing nucleotide triphosphate hydrolases"/>
    <property type="match status" value="1"/>
</dbReference>
<dbReference type="Gene3D" id="2.20.25.120">
    <property type="match status" value="1"/>
</dbReference>
<dbReference type="STRING" id="349124.Hhal_0011"/>
<proteinExistence type="predicted"/>
<feature type="domain" description="Molybdopterin-guanine dinucleotide biosynthesis protein B (MobB)" evidence="1">
    <location>
        <begin position="29"/>
        <end position="165"/>
    </location>
</feature>
<dbReference type="Proteomes" id="UP000000647">
    <property type="component" value="Chromosome"/>
</dbReference>
<dbReference type="Pfam" id="PF03205">
    <property type="entry name" value="MobB"/>
    <property type="match status" value="1"/>
</dbReference>
<evidence type="ECO:0000259" key="1">
    <source>
        <dbReference type="Pfam" id="PF03205"/>
    </source>
</evidence>
<dbReference type="RefSeq" id="WP_011812829.1">
    <property type="nucleotide sequence ID" value="NC_008789.1"/>
</dbReference>
<dbReference type="GO" id="GO:0005525">
    <property type="term" value="F:GTP binding"/>
    <property type="evidence" value="ECO:0007669"/>
    <property type="project" value="InterPro"/>
</dbReference>
<protein>
    <submittedName>
        <fullName evidence="2">Molybdopterin-guanine dinucleotide biosynthesis protein B</fullName>
    </submittedName>
</protein>
<organism evidence="2 3">
    <name type="scientific">Halorhodospira halophila (strain DSM 244 / SL1)</name>
    <name type="common">Ectothiorhodospira halophila (strain DSM 244 / SL1)</name>
    <dbReference type="NCBI Taxonomy" id="349124"/>
    <lineage>
        <taxon>Bacteria</taxon>
        <taxon>Pseudomonadati</taxon>
        <taxon>Pseudomonadota</taxon>
        <taxon>Gammaproteobacteria</taxon>
        <taxon>Chromatiales</taxon>
        <taxon>Ectothiorhodospiraceae</taxon>
        <taxon>Halorhodospira</taxon>
    </lineage>
</organism>
<dbReference type="KEGG" id="hha:Hhal_0011"/>
<sequence>MMPQGSGTGPSPSSDALNQAARLPAPLPVIAVTGYSGAGKTTLLTGLVTQMRSAGWSPAVVKHAHHGFDMDRPGKDSYRVREAGAEQVLVVSAQRWALLTETPTEEHDDDLLVTRLRAIDPTRADVILAEGFRHSGAGQLLVHSQRTGVERPDFQAPGVLGVATDDPEAVPPGLPCLDLDDHAGLAAFVERCIHGIISRARGNQAGEY</sequence>
<dbReference type="eggNOG" id="COG1763">
    <property type="taxonomic scope" value="Bacteria"/>
</dbReference>
<dbReference type="EMBL" id="CP000544">
    <property type="protein sequence ID" value="ABM60806.1"/>
    <property type="molecule type" value="Genomic_DNA"/>
</dbReference>
<dbReference type="GO" id="GO:0006777">
    <property type="term" value="P:Mo-molybdopterin cofactor biosynthetic process"/>
    <property type="evidence" value="ECO:0007669"/>
    <property type="project" value="InterPro"/>
</dbReference>
<dbReference type="InterPro" id="IPR052539">
    <property type="entry name" value="MGD_biosynthesis_adapter"/>
</dbReference>
<dbReference type="InterPro" id="IPR027417">
    <property type="entry name" value="P-loop_NTPase"/>
</dbReference>
<dbReference type="PANTHER" id="PTHR40072">
    <property type="entry name" value="MOLYBDOPTERIN-GUANINE DINUCLEOTIDE BIOSYNTHESIS ADAPTER PROTEIN-RELATED"/>
    <property type="match status" value="1"/>
</dbReference>
<evidence type="ECO:0000313" key="3">
    <source>
        <dbReference type="Proteomes" id="UP000000647"/>
    </source>
</evidence>
<evidence type="ECO:0000313" key="2">
    <source>
        <dbReference type="EMBL" id="ABM60806.1"/>
    </source>
</evidence>
<dbReference type="InterPro" id="IPR004435">
    <property type="entry name" value="MobB_dom"/>
</dbReference>